<reference evidence="4 5" key="3">
    <citation type="submission" date="2017-03" db="EMBL/GenBank/DDBJ databases">
        <authorList>
            <person name="Afonso C.L."/>
            <person name="Miller P.J."/>
            <person name="Scott M.A."/>
            <person name="Spackman E."/>
            <person name="Goraichik I."/>
            <person name="Dimitrov K.M."/>
            <person name="Suarez D.L."/>
            <person name="Swayne D.E."/>
        </authorList>
    </citation>
    <scope>NUCLEOTIDE SEQUENCE [LARGE SCALE GENOMIC DNA]</scope>
    <source>
        <strain evidence="4">PRJEB14757</strain>
    </source>
</reference>
<gene>
    <name evidence="3" type="ORF">DEMABW1_80119</name>
    <name evidence="4" type="ORF">MTBBW1_80119</name>
</gene>
<evidence type="ECO:0000313" key="5">
    <source>
        <dbReference type="Proteomes" id="UP000191931"/>
    </source>
</evidence>
<name>L0R5D3_9BACT</name>
<reference evidence="3" key="2">
    <citation type="submission" date="2012-12" db="EMBL/GenBank/DDBJ databases">
        <title>Region harboring genes involved in magnetosome formation of Candidatus Desulfamplus magnetosmortis.</title>
        <authorList>
            <person name="Lefevre C.T."/>
            <person name="Bazylinski D.A."/>
        </authorList>
    </citation>
    <scope>NUCLEOTIDE SEQUENCE</scope>
    <source>
        <strain evidence="3">BW-1</strain>
    </source>
</reference>
<sequence length="265" mass="30614">MTHPVSENNSVQTRGPEAEADIKTETEFLQNELDNLTKGLREQGKQREDKGASAGDSAAKVNETIDEILLPELQGLEILKEGTYVIDPEKTISNMVTVVKKMESQLQSALLLNSDLEKDLDDSKVMIIDLRAEKSELEAIIKRMGDEIPSKRELQMEIEYLTDERNSAQIKIRDLKQTIEKMKQQLASYKEKITDLEEDKKDYRVEADYLVTKLNAALDKNKLHMDEIKELSQEKRAAVEKIRMLEQELRKADEERYRIYKERAK</sequence>
<feature type="compositionally biased region" description="Basic and acidic residues" evidence="2">
    <location>
        <begin position="39"/>
        <end position="51"/>
    </location>
</feature>
<feature type="compositionally biased region" description="Polar residues" evidence="2">
    <location>
        <begin position="1"/>
        <end position="13"/>
    </location>
</feature>
<proteinExistence type="predicted"/>
<dbReference type="Proteomes" id="UP000191931">
    <property type="component" value="Unassembled WGS sequence"/>
</dbReference>
<dbReference type="EMBL" id="HF547348">
    <property type="protein sequence ID" value="CCO06725.1"/>
    <property type="molecule type" value="Genomic_DNA"/>
</dbReference>
<protein>
    <submittedName>
        <fullName evidence="3">Putative ATPase involved in DNA repair or chromosome segregation. Homolog to OMM_5 MMP and DMR_40870 of RS1</fullName>
    </submittedName>
</protein>
<feature type="coiled-coil region" evidence="1">
    <location>
        <begin position="99"/>
        <end position="262"/>
    </location>
</feature>
<reference evidence="3" key="1">
    <citation type="submission" date="2012-10" db="EMBL/GenBank/DDBJ databases">
        <authorList>
            <person name="Lefevre C."/>
        </authorList>
    </citation>
    <scope>NUCLEOTIDE SEQUENCE</scope>
    <source>
        <strain evidence="3">BW-1</strain>
    </source>
</reference>
<evidence type="ECO:0000313" key="4">
    <source>
        <dbReference type="EMBL" id="SLM32776.1"/>
    </source>
</evidence>
<organism evidence="3">
    <name type="scientific">Desulfamplus magnetovallimortis</name>
    <dbReference type="NCBI Taxonomy" id="1246637"/>
    <lineage>
        <taxon>Bacteria</taxon>
        <taxon>Pseudomonadati</taxon>
        <taxon>Thermodesulfobacteriota</taxon>
        <taxon>Desulfobacteria</taxon>
        <taxon>Desulfobacterales</taxon>
        <taxon>Desulfobacteraceae</taxon>
        <taxon>Desulfamplus</taxon>
    </lineage>
</organism>
<dbReference type="AlphaFoldDB" id="L0R5D3"/>
<keyword evidence="5" id="KW-1185">Reference proteome</keyword>
<feature type="compositionally biased region" description="Basic and acidic residues" evidence="2">
    <location>
        <begin position="16"/>
        <end position="26"/>
    </location>
</feature>
<dbReference type="EMBL" id="FWEV01000325">
    <property type="protein sequence ID" value="SLM32776.1"/>
    <property type="molecule type" value="Genomic_DNA"/>
</dbReference>
<evidence type="ECO:0000256" key="2">
    <source>
        <dbReference type="SAM" id="MobiDB-lite"/>
    </source>
</evidence>
<keyword evidence="1" id="KW-0175">Coiled coil</keyword>
<evidence type="ECO:0000256" key="1">
    <source>
        <dbReference type="SAM" id="Coils"/>
    </source>
</evidence>
<dbReference type="STRING" id="1246637.MTBBW1_80119"/>
<accession>L0R5D3</accession>
<feature type="region of interest" description="Disordered" evidence="2">
    <location>
        <begin position="1"/>
        <end position="58"/>
    </location>
</feature>
<evidence type="ECO:0000313" key="3">
    <source>
        <dbReference type="EMBL" id="CCO06725.1"/>
    </source>
</evidence>